<organism evidence="2 3">
    <name type="scientific">Flavobacterium psychrolimnae</name>
    <dbReference type="NCBI Taxonomy" id="249351"/>
    <lineage>
        <taxon>Bacteria</taxon>
        <taxon>Pseudomonadati</taxon>
        <taxon>Bacteroidota</taxon>
        <taxon>Flavobacteriia</taxon>
        <taxon>Flavobacteriales</taxon>
        <taxon>Flavobacteriaceae</taxon>
        <taxon>Flavobacterium</taxon>
    </lineage>
</organism>
<dbReference type="Proteomes" id="UP000253676">
    <property type="component" value="Unassembled WGS sequence"/>
</dbReference>
<dbReference type="AlphaFoldDB" id="A0A366AX11"/>
<comment type="caution">
    <text evidence="2">The sequence shown here is derived from an EMBL/GenBank/DDBJ whole genome shotgun (WGS) entry which is preliminary data.</text>
</comment>
<sequence>MLFFNTSKKRIIFPNLAPVAVKILFLFSLKRKRLQRKTGTIFLKSTNNSLHDRKQIWLKKI</sequence>
<evidence type="ECO:0000313" key="2">
    <source>
        <dbReference type="EMBL" id="RBN49276.1"/>
    </source>
</evidence>
<dbReference type="EMBL" id="QNUX01000015">
    <property type="protein sequence ID" value="RBN49276.1"/>
    <property type="molecule type" value="Genomic_DNA"/>
</dbReference>
<keyword evidence="1" id="KW-0472">Membrane</keyword>
<proteinExistence type="predicted"/>
<gene>
    <name evidence="2" type="ORF">DR980_14450</name>
</gene>
<reference evidence="2 3" key="1">
    <citation type="submission" date="2018-07" db="EMBL/GenBank/DDBJ databases">
        <title>Complete genome sequence of Flavobacterium psychrolimnae LMG 22018.</title>
        <authorList>
            <person name="Kim D.-U."/>
        </authorList>
    </citation>
    <scope>NUCLEOTIDE SEQUENCE [LARGE SCALE GENOMIC DNA]</scope>
    <source>
        <strain evidence="2 3">LMG 22018</strain>
    </source>
</reference>
<keyword evidence="1" id="KW-1133">Transmembrane helix</keyword>
<name>A0A366AX11_9FLAO</name>
<keyword evidence="1" id="KW-0812">Transmembrane</keyword>
<evidence type="ECO:0000256" key="1">
    <source>
        <dbReference type="SAM" id="Phobius"/>
    </source>
</evidence>
<evidence type="ECO:0000313" key="3">
    <source>
        <dbReference type="Proteomes" id="UP000253676"/>
    </source>
</evidence>
<accession>A0A366AX11</accession>
<protein>
    <submittedName>
        <fullName evidence="2">Uncharacterized protein</fullName>
    </submittedName>
</protein>
<keyword evidence="3" id="KW-1185">Reference proteome</keyword>
<feature type="transmembrane region" description="Helical" evidence="1">
    <location>
        <begin position="12"/>
        <end position="29"/>
    </location>
</feature>